<evidence type="ECO:0000313" key="1">
    <source>
        <dbReference type="EMBL" id="CAD6998079.1"/>
    </source>
</evidence>
<dbReference type="AlphaFoldDB" id="A0A811UGJ4"/>
<evidence type="ECO:0000313" key="2">
    <source>
        <dbReference type="Proteomes" id="UP000606786"/>
    </source>
</evidence>
<keyword evidence="2" id="KW-1185">Reference proteome</keyword>
<name>A0A811UGJ4_CERCA</name>
<accession>A0A811UGJ4</accession>
<reference evidence="1" key="1">
    <citation type="submission" date="2020-11" db="EMBL/GenBank/DDBJ databases">
        <authorList>
            <person name="Whitehead M."/>
        </authorList>
    </citation>
    <scope>NUCLEOTIDE SEQUENCE</scope>
    <source>
        <strain evidence="1">EGII</strain>
    </source>
</reference>
<dbReference type="Proteomes" id="UP000606786">
    <property type="component" value="Unassembled WGS sequence"/>
</dbReference>
<organism evidence="1 2">
    <name type="scientific">Ceratitis capitata</name>
    <name type="common">Mediterranean fruit fly</name>
    <name type="synonym">Tephritis capitata</name>
    <dbReference type="NCBI Taxonomy" id="7213"/>
    <lineage>
        <taxon>Eukaryota</taxon>
        <taxon>Metazoa</taxon>
        <taxon>Ecdysozoa</taxon>
        <taxon>Arthropoda</taxon>
        <taxon>Hexapoda</taxon>
        <taxon>Insecta</taxon>
        <taxon>Pterygota</taxon>
        <taxon>Neoptera</taxon>
        <taxon>Endopterygota</taxon>
        <taxon>Diptera</taxon>
        <taxon>Brachycera</taxon>
        <taxon>Muscomorpha</taxon>
        <taxon>Tephritoidea</taxon>
        <taxon>Tephritidae</taxon>
        <taxon>Ceratitis</taxon>
        <taxon>Ceratitis</taxon>
    </lineage>
</organism>
<comment type="caution">
    <text evidence="1">The sequence shown here is derived from an EMBL/GenBank/DDBJ whole genome shotgun (WGS) entry which is preliminary data.</text>
</comment>
<proteinExistence type="predicted"/>
<sequence length="126" mass="13624">MCHTITTTTTTATNIRDKAPTSLRRFTIRNKHPAGPGCWLMVGRQHYKQQLQPQPQPPQRQLAQLANVCELNAANEAPKRELVSLDQVLGGDGLLGGVISGHEITQQPKQLAFGGSQGHIVAPITA</sequence>
<dbReference type="EMBL" id="CAJHJT010000012">
    <property type="protein sequence ID" value="CAD6998079.1"/>
    <property type="molecule type" value="Genomic_DNA"/>
</dbReference>
<protein>
    <submittedName>
        <fullName evidence="1">(Mediterranean fruit fly) hypothetical protein</fullName>
    </submittedName>
</protein>
<gene>
    <name evidence="1" type="ORF">CCAP1982_LOCUS6693</name>
</gene>